<dbReference type="InterPro" id="IPR036388">
    <property type="entry name" value="WH-like_DNA-bd_sf"/>
</dbReference>
<evidence type="ECO:0000313" key="13">
    <source>
        <dbReference type="EMBL" id="VAW28068.1"/>
    </source>
</evidence>
<proteinExistence type="inferred from homology"/>
<evidence type="ECO:0000256" key="7">
    <source>
        <dbReference type="ARBA" id="ARBA00023125"/>
    </source>
</evidence>
<dbReference type="AlphaFoldDB" id="A0A3B0UC61"/>
<gene>
    <name evidence="13" type="ORF">MNBD_BACTEROID07-498</name>
</gene>
<keyword evidence="7" id="KW-0238">DNA-binding</keyword>
<comment type="catalytic activity">
    <reaction evidence="9">
        <text>Couples ATP hydrolysis with the unwinding of duplex DNA by translocating in the 3'-5' direction.</text>
        <dbReference type="EC" id="5.6.2.4"/>
    </reaction>
</comment>
<evidence type="ECO:0000259" key="12">
    <source>
        <dbReference type="PROSITE" id="PS51194"/>
    </source>
</evidence>
<dbReference type="PROSITE" id="PS51194">
    <property type="entry name" value="HELICASE_CTER"/>
    <property type="match status" value="1"/>
</dbReference>
<keyword evidence="2" id="KW-0479">Metal-binding</keyword>
<dbReference type="Gene3D" id="1.10.10.10">
    <property type="entry name" value="Winged helix-like DNA-binding domain superfamily/Winged helix DNA-binding domain"/>
    <property type="match status" value="1"/>
</dbReference>
<organism evidence="13">
    <name type="scientific">hydrothermal vent metagenome</name>
    <dbReference type="NCBI Taxonomy" id="652676"/>
    <lineage>
        <taxon>unclassified sequences</taxon>
        <taxon>metagenomes</taxon>
        <taxon>ecological metagenomes</taxon>
    </lineage>
</organism>
<dbReference type="InterPro" id="IPR011545">
    <property type="entry name" value="DEAD/DEAH_box_helicase_dom"/>
</dbReference>
<dbReference type="CDD" id="cd17920">
    <property type="entry name" value="DEXHc_RecQ"/>
    <property type="match status" value="1"/>
</dbReference>
<dbReference type="SUPFAM" id="SSF52540">
    <property type="entry name" value="P-loop containing nucleoside triphosphate hydrolases"/>
    <property type="match status" value="1"/>
</dbReference>
<dbReference type="Pfam" id="PF00271">
    <property type="entry name" value="Helicase_C"/>
    <property type="match status" value="1"/>
</dbReference>
<accession>A0A3B0UC61</accession>
<feature type="domain" description="Helicase C-terminal" evidence="12">
    <location>
        <begin position="198"/>
        <end position="355"/>
    </location>
</feature>
<dbReference type="GO" id="GO:0009378">
    <property type="term" value="F:four-way junction helicase activity"/>
    <property type="evidence" value="ECO:0007669"/>
    <property type="project" value="TreeGrafter"/>
</dbReference>
<reference evidence="13" key="1">
    <citation type="submission" date="2018-06" db="EMBL/GenBank/DDBJ databases">
        <authorList>
            <person name="Zhirakovskaya E."/>
        </authorList>
    </citation>
    <scope>NUCLEOTIDE SEQUENCE</scope>
</reference>
<dbReference type="EC" id="5.6.2.4" evidence="10"/>
<dbReference type="GO" id="GO:0043138">
    <property type="term" value="F:3'-5' DNA helicase activity"/>
    <property type="evidence" value="ECO:0007669"/>
    <property type="project" value="UniProtKB-EC"/>
</dbReference>
<evidence type="ECO:0000259" key="11">
    <source>
        <dbReference type="PROSITE" id="PS51192"/>
    </source>
</evidence>
<protein>
    <recommendedName>
        <fullName evidence="10">DNA 3'-5' helicase</fullName>
        <ecNumber evidence="10">5.6.2.4</ecNumber>
    </recommendedName>
</protein>
<dbReference type="Gene3D" id="3.40.50.300">
    <property type="entry name" value="P-loop containing nucleotide triphosphate hydrolases"/>
    <property type="match status" value="2"/>
</dbReference>
<dbReference type="Pfam" id="PF00270">
    <property type="entry name" value="DEAD"/>
    <property type="match status" value="1"/>
</dbReference>
<evidence type="ECO:0000256" key="1">
    <source>
        <dbReference type="ARBA" id="ARBA00005446"/>
    </source>
</evidence>
<dbReference type="GO" id="GO:0005737">
    <property type="term" value="C:cytoplasm"/>
    <property type="evidence" value="ECO:0007669"/>
    <property type="project" value="TreeGrafter"/>
</dbReference>
<dbReference type="InterPro" id="IPR004589">
    <property type="entry name" value="DNA_helicase_ATP-dep_RecQ"/>
</dbReference>
<keyword evidence="5 13" id="KW-0347">Helicase</keyword>
<dbReference type="InterPro" id="IPR032284">
    <property type="entry name" value="RecQ_Zn-bd"/>
</dbReference>
<keyword evidence="8" id="KW-0413">Isomerase</keyword>
<dbReference type="FunFam" id="3.40.50.300:FF:001389">
    <property type="entry name" value="ATP-dependent DNA helicase RecQ"/>
    <property type="match status" value="1"/>
</dbReference>
<dbReference type="SMART" id="SM00490">
    <property type="entry name" value="HELICc"/>
    <property type="match status" value="1"/>
</dbReference>
<evidence type="ECO:0000256" key="10">
    <source>
        <dbReference type="ARBA" id="ARBA00034808"/>
    </source>
</evidence>
<feature type="domain" description="Helicase ATP-binding" evidence="11">
    <location>
        <begin position="6"/>
        <end position="174"/>
    </location>
</feature>
<dbReference type="SMART" id="SM00487">
    <property type="entry name" value="DEXDc"/>
    <property type="match status" value="1"/>
</dbReference>
<keyword evidence="6" id="KW-0067">ATP-binding</keyword>
<evidence type="ECO:0000256" key="8">
    <source>
        <dbReference type="ARBA" id="ARBA00023235"/>
    </source>
</evidence>
<dbReference type="PANTHER" id="PTHR13710">
    <property type="entry name" value="DNA HELICASE RECQ FAMILY MEMBER"/>
    <property type="match status" value="1"/>
</dbReference>
<name>A0A3B0UC61_9ZZZZ</name>
<evidence type="ECO:0000256" key="5">
    <source>
        <dbReference type="ARBA" id="ARBA00022806"/>
    </source>
</evidence>
<comment type="similarity">
    <text evidence="1">Belongs to the helicase family. RecQ subfamily.</text>
</comment>
<dbReference type="InterPro" id="IPR001650">
    <property type="entry name" value="Helicase_C-like"/>
</dbReference>
<dbReference type="GO" id="GO:0005524">
    <property type="term" value="F:ATP binding"/>
    <property type="evidence" value="ECO:0007669"/>
    <property type="project" value="UniProtKB-KW"/>
</dbReference>
<evidence type="ECO:0000256" key="4">
    <source>
        <dbReference type="ARBA" id="ARBA00022801"/>
    </source>
</evidence>
<keyword evidence="3" id="KW-0547">Nucleotide-binding</keyword>
<dbReference type="GO" id="GO:0006281">
    <property type="term" value="P:DNA repair"/>
    <property type="evidence" value="ECO:0007669"/>
    <property type="project" value="TreeGrafter"/>
</dbReference>
<dbReference type="NCBIfam" id="TIGR00614">
    <property type="entry name" value="recQ_fam"/>
    <property type="match status" value="1"/>
</dbReference>
<dbReference type="GO" id="GO:0046872">
    <property type="term" value="F:metal ion binding"/>
    <property type="evidence" value="ECO:0007669"/>
    <property type="project" value="UniProtKB-KW"/>
</dbReference>
<evidence type="ECO:0000256" key="6">
    <source>
        <dbReference type="ARBA" id="ARBA00022840"/>
    </source>
</evidence>
<dbReference type="Pfam" id="PF16124">
    <property type="entry name" value="RecQ_Zn_bind"/>
    <property type="match status" value="1"/>
</dbReference>
<dbReference type="InterPro" id="IPR027417">
    <property type="entry name" value="P-loop_NTPase"/>
</dbReference>
<keyword evidence="4" id="KW-0378">Hydrolase</keyword>
<evidence type="ECO:0000256" key="9">
    <source>
        <dbReference type="ARBA" id="ARBA00034617"/>
    </source>
</evidence>
<dbReference type="PROSITE" id="PS51192">
    <property type="entry name" value="HELICASE_ATP_BIND_1"/>
    <property type="match status" value="1"/>
</dbReference>
<dbReference type="GO" id="GO:0006310">
    <property type="term" value="P:DNA recombination"/>
    <property type="evidence" value="ECO:0007669"/>
    <property type="project" value="InterPro"/>
</dbReference>
<dbReference type="GO" id="GO:0030894">
    <property type="term" value="C:replisome"/>
    <property type="evidence" value="ECO:0007669"/>
    <property type="project" value="TreeGrafter"/>
</dbReference>
<dbReference type="InterPro" id="IPR014001">
    <property type="entry name" value="Helicase_ATP-bd"/>
</dbReference>
<dbReference type="GO" id="GO:0016787">
    <property type="term" value="F:hydrolase activity"/>
    <property type="evidence" value="ECO:0007669"/>
    <property type="project" value="UniProtKB-KW"/>
</dbReference>
<evidence type="ECO:0000256" key="3">
    <source>
        <dbReference type="ARBA" id="ARBA00022741"/>
    </source>
</evidence>
<dbReference type="GO" id="GO:0043590">
    <property type="term" value="C:bacterial nucleoid"/>
    <property type="evidence" value="ECO:0007669"/>
    <property type="project" value="TreeGrafter"/>
</dbReference>
<dbReference type="GO" id="GO:0003677">
    <property type="term" value="F:DNA binding"/>
    <property type="evidence" value="ECO:0007669"/>
    <property type="project" value="UniProtKB-KW"/>
</dbReference>
<evidence type="ECO:0000256" key="2">
    <source>
        <dbReference type="ARBA" id="ARBA00022723"/>
    </source>
</evidence>
<sequence>MQEEIIDSVLSGKDTFALLPTGGGKSLTFQIPALIKPGCCLVITPLLALMKDQVDRLRKMNIPARALYTGLFYNEIESIYSNAIHNKLKFLYVSPERLLNQTFQMALAKIDVNLIAVDEAHCISQWGYNFRPPYLRIAEIRSFYPQVPLLALTATATPRVVEDIMDKLRFKKRNVFKSSFERRNLAYRVYKENDKTSRVLHLLANSKGSAIVYVRNRKKTRELADILVKNKIAATSYHAGLDNRMRSQRQHAWNLGQIRVMVATNAFGMGIDKSDVRQVVHYSLPDCLESYFQEAGRAGRDEKSSVAILLFNNHDIGHAKKQLTESFPDIKTIRNIYNALGNYFNIPEGSGKDMGYGFKITDFVNDYGFGLLTTYNAIKLLEKEGFIAFDESGGHYSRLKILLNNEQLYRFIVENANFERLLKEVLRSYGGLFTDYVNIHEKLIAKRTEMKQEKVIAALSYLSKLNILSYFPIKSEPQIFYNTVRLPVENIGFSRENYQNLKDAAAQRLDALIDFLTNNRECRSIQLLRYFGEDWGNRCGICDVCLSVNETGLSTLEFGQIETKVRTMLSGSARHLYEIIPLIPEFEEDKILSVIEWLLDNGTLIRQKDERLCISNELKLEL</sequence>
<dbReference type="PANTHER" id="PTHR13710:SF105">
    <property type="entry name" value="ATP-DEPENDENT DNA HELICASE Q1"/>
    <property type="match status" value="1"/>
</dbReference>
<dbReference type="EMBL" id="UOET01000190">
    <property type="protein sequence ID" value="VAW28068.1"/>
    <property type="molecule type" value="Genomic_DNA"/>
</dbReference>